<evidence type="ECO:0000313" key="1">
    <source>
        <dbReference type="EMBL" id="KAK1869361.1"/>
    </source>
</evidence>
<accession>A0ACC3CHV8</accession>
<keyword evidence="2" id="KW-1185">Reference proteome</keyword>
<dbReference type="Proteomes" id="UP000798662">
    <property type="component" value="Chromosome 3"/>
</dbReference>
<comment type="caution">
    <text evidence="1">The sequence shown here is derived from an EMBL/GenBank/DDBJ whole genome shotgun (WGS) entry which is preliminary data.</text>
</comment>
<evidence type="ECO:0000313" key="2">
    <source>
        <dbReference type="Proteomes" id="UP000798662"/>
    </source>
</evidence>
<protein>
    <submittedName>
        <fullName evidence="1">Uncharacterized protein</fullName>
    </submittedName>
</protein>
<reference evidence="1" key="1">
    <citation type="submission" date="2019-11" db="EMBL/GenBank/DDBJ databases">
        <title>Nori genome reveals adaptations in red seaweeds to the harsh intertidal environment.</title>
        <authorList>
            <person name="Wang D."/>
            <person name="Mao Y."/>
        </authorList>
    </citation>
    <scope>NUCLEOTIDE SEQUENCE</scope>
    <source>
        <tissue evidence="1">Gametophyte</tissue>
    </source>
</reference>
<gene>
    <name evidence="1" type="ORF">I4F81_011838</name>
</gene>
<proteinExistence type="predicted"/>
<dbReference type="EMBL" id="CM020620">
    <property type="protein sequence ID" value="KAK1869361.1"/>
    <property type="molecule type" value="Genomic_DNA"/>
</dbReference>
<organism evidence="1 2">
    <name type="scientific">Pyropia yezoensis</name>
    <name type="common">Susabi-nori</name>
    <name type="synonym">Porphyra yezoensis</name>
    <dbReference type="NCBI Taxonomy" id="2788"/>
    <lineage>
        <taxon>Eukaryota</taxon>
        <taxon>Rhodophyta</taxon>
        <taxon>Bangiophyceae</taxon>
        <taxon>Bangiales</taxon>
        <taxon>Bangiaceae</taxon>
        <taxon>Pyropia</taxon>
    </lineage>
</organism>
<sequence length="567" mass="59445">MSPGAPAAATAAAAATTATTATGATGLAPLELATLDAVCAAAPAALPSTDLAEAVGVTHGVLVDGALKTLAAREALVLTPVLHEVWVLTAEGTTYASAGSPEAQLVAHLATATAAAAGGGGGDGDGDGSGGGCSLPDVDAALGAGVRKIGMQQAMRQGWVVMDKPTKALRLAADAAASPPADAVAAALCALRDAAADGGGGGGAAAALPDEGVLKALAKRKLVTKKATKTFTVVGGPRLADARRPQATDLGRDALTSGAWRSLAFKPYNFAAAGKPVDGGHLHTLLKVREQFRLIFLEMGFAEMDSARYVESSFWNFDALFQPQQHPARDEHDTFFLSFPESSRLPDEADYVARVKAAHCGGPDGAAVTGGSRGYRYAWSAAEARKNILRTHTTAVSCRMLRRLATATADAGGVFTPAKMFSIDRVFRNETLDATHLAEFHQIEGLVADRGLSLGHLKGVIHTFFKKMGMDRLRFKPTHNPYTEPSLEVHAFHPGLDKWVEVGNSGMFRPEMLLPMGLPPDVRVIAWGLSLERPTMIKYGVSNIRDLFGHKMDLDAIQRNPICRITF</sequence>
<name>A0ACC3CHV8_PYRYE</name>